<dbReference type="EMBL" id="QWGE01000001">
    <property type="protein sequence ID" value="RIJ42852.1"/>
    <property type="molecule type" value="Genomic_DNA"/>
</dbReference>
<reference evidence="3" key="1">
    <citation type="submission" date="2018-08" db="EMBL/GenBank/DDBJ databases">
        <title>Mucilaginibacter sp. MYSH2.</title>
        <authorList>
            <person name="Seo T."/>
        </authorList>
    </citation>
    <scope>NUCLEOTIDE SEQUENCE [LARGE SCALE GENOMIC DNA]</scope>
    <source>
        <strain evidence="3">KIRAN</strain>
    </source>
</reference>
<dbReference type="AlphaFoldDB" id="A0A399SKW4"/>
<proteinExistence type="predicted"/>
<gene>
    <name evidence="2" type="ORF">D1627_03110</name>
</gene>
<comment type="caution">
    <text evidence="2">The sequence shown here is derived from an EMBL/GenBank/DDBJ whole genome shotgun (WGS) entry which is preliminary data.</text>
</comment>
<evidence type="ECO:0000313" key="3">
    <source>
        <dbReference type="Proteomes" id="UP000266005"/>
    </source>
</evidence>
<feature type="domain" description="FAD dependent oxidoreductase" evidence="1">
    <location>
        <begin position="16"/>
        <end position="376"/>
    </location>
</feature>
<evidence type="ECO:0000259" key="1">
    <source>
        <dbReference type="Pfam" id="PF01266"/>
    </source>
</evidence>
<dbReference type="PANTHER" id="PTHR13847:SF281">
    <property type="entry name" value="FAD DEPENDENT OXIDOREDUCTASE DOMAIN-CONTAINING PROTEIN"/>
    <property type="match status" value="1"/>
</dbReference>
<dbReference type="PANTHER" id="PTHR13847">
    <property type="entry name" value="SARCOSINE DEHYDROGENASE-RELATED"/>
    <property type="match status" value="1"/>
</dbReference>
<protein>
    <submittedName>
        <fullName evidence="2">FAD-binding oxidoreductase</fullName>
    </submittedName>
</protein>
<dbReference type="Gene3D" id="3.30.9.10">
    <property type="entry name" value="D-Amino Acid Oxidase, subunit A, domain 2"/>
    <property type="match status" value="1"/>
</dbReference>
<dbReference type="GO" id="GO:0005737">
    <property type="term" value="C:cytoplasm"/>
    <property type="evidence" value="ECO:0007669"/>
    <property type="project" value="TreeGrafter"/>
</dbReference>
<accession>A0A399SKW4</accession>
<dbReference type="SUPFAM" id="SSF51905">
    <property type="entry name" value="FAD/NAD(P)-binding domain"/>
    <property type="match status" value="1"/>
</dbReference>
<sequence length="381" mass="42103">MQLSFWERETYFSNIDVLIIGSGIVGLNAALHLKTKQPQLKILVAERGLLPTGASSKNAGFACFGSPSELLDDLQHHSEEEVFGLVERRWKGLKRLRHNLGDSAIDYHRWGGYELFEPSQQQLFEACQDQLPYLNKQLHGIIGEPQVFRAADNKINDFGFKGINHLLLSTAEGQIDTGKMILALTQKVQSLGVLVLNGLEVLALQENDHDINAVTAQHIDLKAKAALVATNGFAQKLLPTLHVQPARAQVLITKPIQDLKFQGTFHYDKGYYYFRNIGKRVLFGGGRNLAIEAETTTELGMTELIQNKLEELLREVILPGTAFEVDHRWSGIMGLGTNNSKTTLVQQVSKRVSCALRLGGMGIAIGSLVGEEGAELVLQQV</sequence>
<dbReference type="OrthoDB" id="1491488at2"/>
<evidence type="ECO:0000313" key="2">
    <source>
        <dbReference type="EMBL" id="RIJ42852.1"/>
    </source>
</evidence>
<dbReference type="RefSeq" id="WP_119430734.1">
    <property type="nucleotide sequence ID" value="NZ_QWGE01000001.1"/>
</dbReference>
<keyword evidence="3" id="KW-1185">Reference proteome</keyword>
<organism evidence="2 3">
    <name type="scientific">Pontibacter oryzae</name>
    <dbReference type="NCBI Taxonomy" id="2304593"/>
    <lineage>
        <taxon>Bacteria</taxon>
        <taxon>Pseudomonadati</taxon>
        <taxon>Bacteroidota</taxon>
        <taxon>Cytophagia</taxon>
        <taxon>Cytophagales</taxon>
        <taxon>Hymenobacteraceae</taxon>
        <taxon>Pontibacter</taxon>
    </lineage>
</organism>
<dbReference type="Pfam" id="PF01266">
    <property type="entry name" value="DAO"/>
    <property type="match status" value="1"/>
</dbReference>
<dbReference type="Gene3D" id="3.50.50.60">
    <property type="entry name" value="FAD/NAD(P)-binding domain"/>
    <property type="match status" value="1"/>
</dbReference>
<name>A0A399SKW4_9BACT</name>
<dbReference type="InterPro" id="IPR006076">
    <property type="entry name" value="FAD-dep_OxRdtase"/>
</dbReference>
<dbReference type="Proteomes" id="UP000266005">
    <property type="component" value="Unassembled WGS sequence"/>
</dbReference>
<dbReference type="InterPro" id="IPR036188">
    <property type="entry name" value="FAD/NAD-bd_sf"/>
</dbReference>